<keyword evidence="4 7" id="KW-0808">Transferase</keyword>
<comment type="catalytic activity">
    <reaction evidence="1 7">
        <text>guanosine(46) in tRNA + S-adenosyl-L-methionine = N(7)-methylguanosine(46) in tRNA + S-adenosyl-L-homocysteine</text>
        <dbReference type="Rhea" id="RHEA:42708"/>
        <dbReference type="Rhea" id="RHEA-COMP:10188"/>
        <dbReference type="Rhea" id="RHEA-COMP:10189"/>
        <dbReference type="ChEBI" id="CHEBI:57856"/>
        <dbReference type="ChEBI" id="CHEBI:59789"/>
        <dbReference type="ChEBI" id="CHEBI:74269"/>
        <dbReference type="ChEBI" id="CHEBI:74480"/>
        <dbReference type="EC" id="2.1.1.33"/>
    </reaction>
</comment>
<feature type="binding site" evidence="7">
    <location>
        <position position="110"/>
    </location>
    <ligand>
        <name>S-adenosyl-L-methionine</name>
        <dbReference type="ChEBI" id="CHEBI:59789"/>
    </ligand>
</feature>
<dbReference type="RefSeq" id="WP_188158002.1">
    <property type="nucleotide sequence ID" value="NZ_BMGH01000001.1"/>
</dbReference>
<evidence type="ECO:0000313" key="8">
    <source>
        <dbReference type="EMBL" id="GGD15995.1"/>
    </source>
</evidence>
<dbReference type="Gene3D" id="3.40.50.150">
    <property type="entry name" value="Vaccinia Virus protein VP39"/>
    <property type="match status" value="1"/>
</dbReference>
<feature type="binding site" evidence="7">
    <location>
        <position position="136"/>
    </location>
    <ligand>
        <name>substrate</name>
    </ligand>
</feature>
<gene>
    <name evidence="7 8" type="primary">trmB</name>
    <name evidence="8" type="ORF">GCM10011342_25990</name>
</gene>
<feature type="binding site" evidence="7">
    <location>
        <position position="132"/>
    </location>
    <ligand>
        <name>S-adenosyl-L-methionine</name>
        <dbReference type="ChEBI" id="CHEBI:59789"/>
    </ligand>
</feature>
<dbReference type="PANTHER" id="PTHR23417">
    <property type="entry name" value="3-DEOXY-D-MANNO-OCTULOSONIC-ACID TRANSFERASE/TRNA GUANINE-N 7 - -METHYLTRANSFERASE"/>
    <property type="match status" value="1"/>
</dbReference>
<feature type="binding site" evidence="7">
    <location>
        <position position="83"/>
    </location>
    <ligand>
        <name>S-adenosyl-L-methionine</name>
        <dbReference type="ChEBI" id="CHEBI:59789"/>
    </ligand>
</feature>
<name>A0A8J2V263_9PROT</name>
<dbReference type="GO" id="GO:0008176">
    <property type="term" value="F:tRNA (guanine(46)-N7)-methyltransferase activity"/>
    <property type="evidence" value="ECO:0007669"/>
    <property type="project" value="UniProtKB-UniRule"/>
</dbReference>
<evidence type="ECO:0000256" key="4">
    <source>
        <dbReference type="ARBA" id="ARBA00022679"/>
    </source>
</evidence>
<dbReference type="SUPFAM" id="SSF53335">
    <property type="entry name" value="S-adenosyl-L-methionine-dependent methyltransferases"/>
    <property type="match status" value="1"/>
</dbReference>
<dbReference type="HAMAP" id="MF_01057">
    <property type="entry name" value="tRNA_methyltr_TrmB"/>
    <property type="match status" value="1"/>
</dbReference>
<dbReference type="EMBL" id="BMGH01000001">
    <property type="protein sequence ID" value="GGD15995.1"/>
    <property type="molecule type" value="Genomic_DNA"/>
</dbReference>
<comment type="function">
    <text evidence="2 7">Catalyzes the formation of N(7)-methylguanine at position 46 (m7G46) in tRNA.</text>
</comment>
<dbReference type="UniPathway" id="UPA00989"/>
<keyword evidence="6 7" id="KW-0819">tRNA processing</keyword>
<comment type="pathway">
    <text evidence="7">tRNA modification; N(7)-methylguanine-tRNA biosynthesis.</text>
</comment>
<evidence type="ECO:0000256" key="3">
    <source>
        <dbReference type="ARBA" id="ARBA00022603"/>
    </source>
</evidence>
<evidence type="ECO:0000256" key="2">
    <source>
        <dbReference type="ARBA" id="ARBA00003015"/>
    </source>
</evidence>
<keyword evidence="9" id="KW-1185">Reference proteome</keyword>
<sequence length="233" mass="26705">MSDQYPDYRLYGRQQDKPLKPRQQGLMERLLPQVAISPGDVAGGLEAVQGTRRESWLEIGFGGGEHLAWQAEHNPDVQMIGAEPFVNGVAKLLTLIEEQALDNIRILHGDVRPLLEAMPDGCLSRLFVLHPDPWPKKRHHKRRIVSPLLLGHAARLLKPGSQMRIASDIPDYIRWALMQVQMHNRAAGHEDFRWTAETKADWTERPGDWPQTRYEAKALREGREATYLTFVRR</sequence>
<reference evidence="8" key="1">
    <citation type="journal article" date="2014" name="Int. J. Syst. Evol. Microbiol.">
        <title>Complete genome sequence of Corynebacterium casei LMG S-19264T (=DSM 44701T), isolated from a smear-ripened cheese.</title>
        <authorList>
            <consortium name="US DOE Joint Genome Institute (JGI-PGF)"/>
            <person name="Walter F."/>
            <person name="Albersmeier A."/>
            <person name="Kalinowski J."/>
            <person name="Ruckert C."/>
        </authorList>
    </citation>
    <scope>NUCLEOTIDE SEQUENCE</scope>
    <source>
        <strain evidence="8">CGMCC 1.12921</strain>
    </source>
</reference>
<proteinExistence type="inferred from homology"/>
<evidence type="ECO:0000256" key="1">
    <source>
        <dbReference type="ARBA" id="ARBA00000142"/>
    </source>
</evidence>
<dbReference type="Proteomes" id="UP000613582">
    <property type="component" value="Unassembled WGS sequence"/>
</dbReference>
<organism evidence="8 9">
    <name type="scientific">Aquisalinus flavus</name>
    <dbReference type="NCBI Taxonomy" id="1526572"/>
    <lineage>
        <taxon>Bacteria</taxon>
        <taxon>Pseudomonadati</taxon>
        <taxon>Pseudomonadota</taxon>
        <taxon>Alphaproteobacteria</taxon>
        <taxon>Parvularculales</taxon>
        <taxon>Parvularculaceae</taxon>
        <taxon>Aquisalinus</taxon>
    </lineage>
</organism>
<evidence type="ECO:0000256" key="6">
    <source>
        <dbReference type="ARBA" id="ARBA00022694"/>
    </source>
</evidence>
<protein>
    <recommendedName>
        <fullName evidence="7">tRNA (guanine-N(7)-)-methyltransferase</fullName>
        <ecNumber evidence="7">2.1.1.33</ecNumber>
    </recommendedName>
    <alternativeName>
        <fullName evidence="7">tRNA (guanine(46)-N(7))-methyltransferase</fullName>
    </alternativeName>
    <alternativeName>
        <fullName evidence="7">tRNA(m7G46)-methyltransferase</fullName>
    </alternativeName>
</protein>
<feature type="binding site" evidence="7">
    <location>
        <position position="58"/>
    </location>
    <ligand>
        <name>S-adenosyl-L-methionine</name>
        <dbReference type="ChEBI" id="CHEBI:59789"/>
    </ligand>
</feature>
<accession>A0A8J2V263</accession>
<dbReference type="NCBIfam" id="TIGR00091">
    <property type="entry name" value="tRNA (guanosine(46)-N7)-methyltransferase TrmB"/>
    <property type="match status" value="1"/>
</dbReference>
<dbReference type="AlphaFoldDB" id="A0A8J2V263"/>
<reference evidence="8" key="2">
    <citation type="submission" date="2020-09" db="EMBL/GenBank/DDBJ databases">
        <authorList>
            <person name="Sun Q."/>
            <person name="Zhou Y."/>
        </authorList>
    </citation>
    <scope>NUCLEOTIDE SEQUENCE</scope>
    <source>
        <strain evidence="8">CGMCC 1.12921</strain>
    </source>
</reference>
<comment type="caution">
    <text evidence="8">The sequence shown here is derived from an EMBL/GenBank/DDBJ whole genome shotgun (WGS) entry which is preliminary data.</text>
</comment>
<dbReference type="PROSITE" id="PS51625">
    <property type="entry name" value="SAM_MT_TRMB"/>
    <property type="match status" value="1"/>
</dbReference>
<feature type="binding site" evidence="7">
    <location>
        <position position="168"/>
    </location>
    <ligand>
        <name>substrate</name>
    </ligand>
</feature>
<feature type="binding site" evidence="7">
    <location>
        <begin position="212"/>
        <end position="215"/>
    </location>
    <ligand>
        <name>substrate</name>
    </ligand>
</feature>
<dbReference type="InterPro" id="IPR003358">
    <property type="entry name" value="tRNA_(Gua-N-7)_MeTrfase_Trmb"/>
</dbReference>
<dbReference type="Pfam" id="PF02390">
    <property type="entry name" value="Methyltransf_4"/>
    <property type="match status" value="1"/>
</dbReference>
<dbReference type="GO" id="GO:0043527">
    <property type="term" value="C:tRNA methyltransferase complex"/>
    <property type="evidence" value="ECO:0007669"/>
    <property type="project" value="TreeGrafter"/>
</dbReference>
<keyword evidence="5 7" id="KW-0949">S-adenosyl-L-methionine</keyword>
<evidence type="ECO:0000256" key="7">
    <source>
        <dbReference type="HAMAP-Rule" id="MF_01057"/>
    </source>
</evidence>
<comment type="caution">
    <text evidence="7">Lacks conserved residue(s) required for the propagation of feature annotation.</text>
</comment>
<keyword evidence="3 7" id="KW-0489">Methyltransferase</keyword>
<comment type="similarity">
    <text evidence="7">Belongs to the class I-like SAM-binding methyltransferase superfamily. TrmB family.</text>
</comment>
<evidence type="ECO:0000313" key="9">
    <source>
        <dbReference type="Proteomes" id="UP000613582"/>
    </source>
</evidence>
<dbReference type="PANTHER" id="PTHR23417:SF14">
    <property type="entry name" value="PENTACOTRIPEPTIDE-REPEAT REGION OF PRORP DOMAIN-CONTAINING PROTEIN"/>
    <property type="match status" value="1"/>
</dbReference>
<evidence type="ECO:0000256" key="5">
    <source>
        <dbReference type="ARBA" id="ARBA00022691"/>
    </source>
</evidence>
<dbReference type="EC" id="2.1.1.33" evidence="7"/>
<dbReference type="InterPro" id="IPR029063">
    <property type="entry name" value="SAM-dependent_MTases_sf"/>
</dbReference>
<dbReference type="InterPro" id="IPR055361">
    <property type="entry name" value="tRNA_methyltr_TrmB_bact"/>
</dbReference>